<dbReference type="SUPFAM" id="SSF51735">
    <property type="entry name" value="NAD(P)-binding Rossmann-fold domains"/>
    <property type="match status" value="1"/>
</dbReference>
<protein>
    <submittedName>
        <fullName evidence="3">Inositol-3-phosphate synthase</fullName>
    </submittedName>
</protein>
<dbReference type="Pfam" id="PF07994">
    <property type="entry name" value="NAD_binding_5"/>
    <property type="match status" value="1"/>
</dbReference>
<dbReference type="KEGG" id="tsph:KIH39_12300"/>
<evidence type="ECO:0000259" key="2">
    <source>
        <dbReference type="Pfam" id="PF01658"/>
    </source>
</evidence>
<proteinExistence type="inferred from homology"/>
<feature type="domain" description="Myo-inositol-1-phosphate synthase GAPDH-like" evidence="2">
    <location>
        <begin position="236"/>
        <end position="339"/>
    </location>
</feature>
<dbReference type="InterPro" id="IPR013021">
    <property type="entry name" value="Myo-inos-1-P_Synthase_GAPDH"/>
</dbReference>
<dbReference type="Gene3D" id="3.30.360.10">
    <property type="entry name" value="Dihydrodipicolinate Reductase, domain 2"/>
    <property type="match status" value="1"/>
</dbReference>
<dbReference type="EMBL" id="CP074694">
    <property type="protein sequence ID" value="QVL34651.1"/>
    <property type="molecule type" value="Genomic_DNA"/>
</dbReference>
<accession>A0A8E6BAA2</accession>
<sequence length="397" mass="43602">MATRRVGLWLIGAFGSIGSTVALGLASLKRGLASPVGMVTTLSEFQKLPLAHFEEIELGGHDLRPDDFTKILTDTHAAAGLYSLAQINACKEDLVSWQSNIRPGVLLPCEERIRTQGQDNWIQLVSSPLQAIQKIGEDLRDFKQKKQLDQIVVVNVSSTETQFPAQNCHARLADLNQALAKGEAVLPASSLYAYAALDAGFAYVNFTPSLGASIPALAELAEVRKTVHAGQDAKTGETLLKTVLAPMFAARHFKVLSWVGHNILGGGDGYVLDDPRNKQPKMQSKEHSVSSILGYKPQTHVSIEYIESMQNWKTAWDHIHFEGFLGTKMTMQFTWQGCDAMLAAPLVMDLARLSLYAQSKGEVGILKHLACFFKSPIGVTEHDFFQQFEMLKDHLGV</sequence>
<dbReference type="InterPro" id="IPR002587">
    <property type="entry name" value="Myo-inos-1-P_Synthase"/>
</dbReference>
<dbReference type="GO" id="GO:0008654">
    <property type="term" value="P:phospholipid biosynthetic process"/>
    <property type="evidence" value="ECO:0007669"/>
    <property type="project" value="InterPro"/>
</dbReference>
<reference evidence="3" key="1">
    <citation type="submission" date="2021-05" db="EMBL/GenBank/DDBJ databases">
        <title>Complete genome sequence of the cellulolytic planctomycete Telmatocola sphagniphila SP2T and characterization of the first cellulase from planctomycetes.</title>
        <authorList>
            <person name="Rakitin A.L."/>
            <person name="Beletsky A.V."/>
            <person name="Naumoff D.G."/>
            <person name="Kulichevskaya I.S."/>
            <person name="Mardanov A.V."/>
            <person name="Ravin N.V."/>
            <person name="Dedysh S.N."/>
        </authorList>
    </citation>
    <scope>NUCLEOTIDE SEQUENCE</scope>
    <source>
        <strain evidence="3">SP2T</strain>
    </source>
</reference>
<dbReference type="GO" id="GO:0004512">
    <property type="term" value="F:inositol-3-phosphate synthase activity"/>
    <property type="evidence" value="ECO:0007669"/>
    <property type="project" value="InterPro"/>
</dbReference>
<keyword evidence="4" id="KW-1185">Reference proteome</keyword>
<dbReference type="SUPFAM" id="SSF55347">
    <property type="entry name" value="Glyceraldehyde-3-phosphate dehydrogenase-like, C-terminal domain"/>
    <property type="match status" value="1"/>
</dbReference>
<comment type="similarity">
    <text evidence="1">Belongs to the myo-inositol 1-phosphate synthase family.</text>
</comment>
<dbReference type="PIRSF" id="PIRSF015578">
    <property type="entry name" value="Myoinos-ppht_syn"/>
    <property type="match status" value="1"/>
</dbReference>
<organism evidence="3 4">
    <name type="scientific">Telmatocola sphagniphila</name>
    <dbReference type="NCBI Taxonomy" id="1123043"/>
    <lineage>
        <taxon>Bacteria</taxon>
        <taxon>Pseudomonadati</taxon>
        <taxon>Planctomycetota</taxon>
        <taxon>Planctomycetia</taxon>
        <taxon>Gemmatales</taxon>
        <taxon>Gemmataceae</taxon>
    </lineage>
</organism>
<name>A0A8E6BAA2_9BACT</name>
<dbReference type="GO" id="GO:0006021">
    <property type="term" value="P:inositol biosynthetic process"/>
    <property type="evidence" value="ECO:0007669"/>
    <property type="project" value="InterPro"/>
</dbReference>
<evidence type="ECO:0000313" key="4">
    <source>
        <dbReference type="Proteomes" id="UP000676194"/>
    </source>
</evidence>
<dbReference type="Pfam" id="PF01658">
    <property type="entry name" value="Inos-1-P_synth"/>
    <property type="match status" value="1"/>
</dbReference>
<dbReference type="RefSeq" id="WP_213499838.1">
    <property type="nucleotide sequence ID" value="NZ_CP074694.1"/>
</dbReference>
<evidence type="ECO:0000313" key="3">
    <source>
        <dbReference type="EMBL" id="QVL34651.1"/>
    </source>
</evidence>
<dbReference type="AlphaFoldDB" id="A0A8E6BAA2"/>
<dbReference type="InterPro" id="IPR036291">
    <property type="entry name" value="NAD(P)-bd_dom_sf"/>
</dbReference>
<dbReference type="PANTHER" id="PTHR11510">
    <property type="entry name" value="MYO-INOSITOL-1 PHOSPHATE SYNTHASE"/>
    <property type="match status" value="1"/>
</dbReference>
<dbReference type="Proteomes" id="UP000676194">
    <property type="component" value="Chromosome"/>
</dbReference>
<evidence type="ECO:0000256" key="1">
    <source>
        <dbReference type="ARBA" id="ARBA00010813"/>
    </source>
</evidence>
<gene>
    <name evidence="3" type="ORF">KIH39_12300</name>
</gene>
<dbReference type="Gene3D" id="3.40.50.720">
    <property type="entry name" value="NAD(P)-binding Rossmann-like Domain"/>
    <property type="match status" value="1"/>
</dbReference>